<dbReference type="InParanoid" id="A0A409Y591"/>
<reference evidence="2 3" key="1">
    <citation type="journal article" date="2018" name="Evol. Lett.">
        <title>Horizontal gene cluster transfer increased hallucinogenic mushroom diversity.</title>
        <authorList>
            <person name="Reynolds H.T."/>
            <person name="Vijayakumar V."/>
            <person name="Gluck-Thaler E."/>
            <person name="Korotkin H.B."/>
            <person name="Matheny P.B."/>
            <person name="Slot J.C."/>
        </authorList>
    </citation>
    <scope>NUCLEOTIDE SEQUENCE [LARGE SCALE GENOMIC DNA]</scope>
    <source>
        <strain evidence="2 3">SRW20</strain>
    </source>
</reference>
<feature type="region of interest" description="Disordered" evidence="1">
    <location>
        <begin position="412"/>
        <end position="432"/>
    </location>
</feature>
<sequence length="432" mass="48678">MTSAQLATRHSVLPHEITDAIIDHLQHDIQALSACSLVCFEWLRRSRHHIFSTIQLWPWRARRLFELAKAKNCTFVDSIGRIEVDNSRMARSTDTMDKGSEEDRNEVMLFGEMMSQSHIPNAAGIRALQIRNVDWTSFTPSQQADLRVGLRRFSHLDRLELHGTVFHDLREIQRILDALPHLLHFTADISFSKYLEYTLESASKTHLARPLVSLELGTADAIATLLTSLTNGNSFVTVRVLRLRNVKQNILQYIEKALQELGGDLQEVVIGLSDDDPSRSSSGDLLRPLDLSPLSKMTKLGLENLVLTEEIIEKCLPSLLEGLESSFLETLGLHFLMGVKENMESTDFRSLERVLLSLHFFGMKTANITVKVQSCASEDITEKEATICRKMSCLRARGALRVEVIGRWVTDGEESNSNKSVPEPTTRGMIIS</sequence>
<dbReference type="AlphaFoldDB" id="A0A409Y591"/>
<dbReference type="OrthoDB" id="2734547at2759"/>
<protein>
    <recommendedName>
        <fullName evidence="4">F-box domain-containing protein</fullName>
    </recommendedName>
</protein>
<accession>A0A409Y591</accession>
<dbReference type="STRING" id="231916.A0A409Y591"/>
<comment type="caution">
    <text evidence="2">The sequence shown here is derived from an EMBL/GenBank/DDBJ whole genome shotgun (WGS) entry which is preliminary data.</text>
</comment>
<keyword evidence="3" id="KW-1185">Reference proteome</keyword>
<proteinExistence type="predicted"/>
<evidence type="ECO:0000313" key="2">
    <source>
        <dbReference type="EMBL" id="PPQ98170.1"/>
    </source>
</evidence>
<evidence type="ECO:0000313" key="3">
    <source>
        <dbReference type="Proteomes" id="UP000284706"/>
    </source>
</evidence>
<name>A0A409Y591_9AGAR</name>
<organism evidence="2 3">
    <name type="scientific">Gymnopilus dilepis</name>
    <dbReference type="NCBI Taxonomy" id="231916"/>
    <lineage>
        <taxon>Eukaryota</taxon>
        <taxon>Fungi</taxon>
        <taxon>Dikarya</taxon>
        <taxon>Basidiomycota</taxon>
        <taxon>Agaricomycotina</taxon>
        <taxon>Agaricomycetes</taxon>
        <taxon>Agaricomycetidae</taxon>
        <taxon>Agaricales</taxon>
        <taxon>Agaricineae</taxon>
        <taxon>Hymenogastraceae</taxon>
        <taxon>Gymnopilus</taxon>
    </lineage>
</organism>
<evidence type="ECO:0008006" key="4">
    <source>
        <dbReference type="Google" id="ProtNLM"/>
    </source>
</evidence>
<dbReference type="EMBL" id="NHYE01001141">
    <property type="protein sequence ID" value="PPQ98170.1"/>
    <property type="molecule type" value="Genomic_DNA"/>
</dbReference>
<dbReference type="Proteomes" id="UP000284706">
    <property type="component" value="Unassembled WGS sequence"/>
</dbReference>
<gene>
    <name evidence="2" type="ORF">CVT26_003216</name>
</gene>
<evidence type="ECO:0000256" key="1">
    <source>
        <dbReference type="SAM" id="MobiDB-lite"/>
    </source>
</evidence>